<dbReference type="Proteomes" id="UP000887566">
    <property type="component" value="Unplaced"/>
</dbReference>
<evidence type="ECO:0000313" key="3">
    <source>
        <dbReference type="WBParaSite" id="PSAMB.scaffold2779size21331.g19170.t1"/>
    </source>
</evidence>
<accession>A0A914VZ35</accession>
<name>A0A914VZ35_9BILA</name>
<dbReference type="AlphaFoldDB" id="A0A914VZ35"/>
<reference evidence="3" key="1">
    <citation type="submission" date="2022-11" db="UniProtKB">
        <authorList>
            <consortium name="WormBaseParasite"/>
        </authorList>
    </citation>
    <scope>IDENTIFICATION</scope>
</reference>
<feature type="region of interest" description="Disordered" evidence="1">
    <location>
        <begin position="27"/>
        <end position="102"/>
    </location>
</feature>
<keyword evidence="2" id="KW-1185">Reference proteome</keyword>
<evidence type="ECO:0000313" key="2">
    <source>
        <dbReference type="Proteomes" id="UP000887566"/>
    </source>
</evidence>
<evidence type="ECO:0000256" key="1">
    <source>
        <dbReference type="SAM" id="MobiDB-lite"/>
    </source>
</evidence>
<dbReference type="WBParaSite" id="PSAMB.scaffold2779size21331.g19170.t1">
    <property type="protein sequence ID" value="PSAMB.scaffold2779size21331.g19170.t1"/>
    <property type="gene ID" value="PSAMB.scaffold2779size21331.g19170"/>
</dbReference>
<proteinExistence type="predicted"/>
<organism evidence="2 3">
    <name type="scientific">Plectus sambesii</name>
    <dbReference type="NCBI Taxonomy" id="2011161"/>
    <lineage>
        <taxon>Eukaryota</taxon>
        <taxon>Metazoa</taxon>
        <taxon>Ecdysozoa</taxon>
        <taxon>Nematoda</taxon>
        <taxon>Chromadorea</taxon>
        <taxon>Plectida</taxon>
        <taxon>Plectina</taxon>
        <taxon>Plectoidea</taxon>
        <taxon>Plectidae</taxon>
        <taxon>Plectus</taxon>
    </lineage>
</organism>
<sequence length="102" mass="11079">MISPGGFKDPLRRRRWGFGSLWRQLHPETLTGQSIGRGAKEDDAPPLSSGRTARAASRRLSPSLSASRRPSLRWPGGRFDDCSPPTDGRLSHPAGQLTDSTA</sequence>
<protein>
    <submittedName>
        <fullName evidence="3">Uncharacterized protein</fullName>
    </submittedName>
</protein>
<feature type="compositionally biased region" description="Low complexity" evidence="1">
    <location>
        <begin position="47"/>
        <end position="73"/>
    </location>
</feature>